<feature type="region of interest" description="Disordered" evidence="1">
    <location>
        <begin position="1"/>
        <end position="32"/>
    </location>
</feature>
<evidence type="ECO:0000256" key="1">
    <source>
        <dbReference type="SAM" id="MobiDB-lite"/>
    </source>
</evidence>
<protein>
    <submittedName>
        <fullName evidence="2">Uncharacterized protein</fullName>
    </submittedName>
</protein>
<organism evidence="2">
    <name type="scientific">Myoviridae sp. ctCo31</name>
    <dbReference type="NCBI Taxonomy" id="2825053"/>
    <lineage>
        <taxon>Viruses</taxon>
        <taxon>Duplodnaviria</taxon>
        <taxon>Heunggongvirae</taxon>
        <taxon>Uroviricota</taxon>
        <taxon>Caudoviricetes</taxon>
    </lineage>
</organism>
<sequence>MSLNAPTYSSLTSNESPCFSLSNTTKNPRVYP</sequence>
<reference evidence="2" key="1">
    <citation type="journal article" date="2021" name="Proc. Natl. Acad. Sci. U.S.A.">
        <title>A Catalog of Tens of Thousands of Viruses from Human Metagenomes Reveals Hidden Associations with Chronic Diseases.</title>
        <authorList>
            <person name="Tisza M.J."/>
            <person name="Buck C.B."/>
        </authorList>
    </citation>
    <scope>NUCLEOTIDE SEQUENCE</scope>
    <source>
        <strain evidence="2">CtCo31</strain>
    </source>
</reference>
<proteinExistence type="predicted"/>
<evidence type="ECO:0000313" key="2">
    <source>
        <dbReference type="EMBL" id="DAF95536.1"/>
    </source>
</evidence>
<accession>A0A8S5UM33</accession>
<name>A0A8S5UM33_9CAUD</name>
<dbReference type="EMBL" id="BK016109">
    <property type="protein sequence ID" value="DAF95536.1"/>
    <property type="molecule type" value="Genomic_DNA"/>
</dbReference>